<reference evidence="2 3" key="1">
    <citation type="submission" date="2019-03" db="EMBL/GenBank/DDBJ databases">
        <title>Genomic Encyclopedia of Type Strains, Phase III (KMG-III): the genomes of soil and plant-associated and newly described type strains.</title>
        <authorList>
            <person name="Whitman W."/>
        </authorList>
    </citation>
    <scope>NUCLEOTIDE SEQUENCE [LARGE SCALE GENOMIC DNA]</scope>
    <source>
        <strain evidence="2 3">VKM Ac-2575</strain>
    </source>
</reference>
<dbReference type="Gene3D" id="3.40.50.1820">
    <property type="entry name" value="alpha/beta hydrolase"/>
    <property type="match status" value="1"/>
</dbReference>
<dbReference type="Proteomes" id="UP000295151">
    <property type="component" value="Unassembled WGS sequence"/>
</dbReference>
<organism evidence="2 3">
    <name type="scientific">Kribbella voronezhensis</name>
    <dbReference type="NCBI Taxonomy" id="2512212"/>
    <lineage>
        <taxon>Bacteria</taxon>
        <taxon>Bacillati</taxon>
        <taxon>Actinomycetota</taxon>
        <taxon>Actinomycetes</taxon>
        <taxon>Propionibacteriales</taxon>
        <taxon>Kribbellaceae</taxon>
        <taxon>Kribbella</taxon>
    </lineage>
</organism>
<name>A0A4R7SYJ3_9ACTN</name>
<dbReference type="EMBL" id="SOCE01000002">
    <property type="protein sequence ID" value="TDU83587.1"/>
    <property type="molecule type" value="Genomic_DNA"/>
</dbReference>
<protein>
    <submittedName>
        <fullName evidence="2">S-formylglutathione hydrolase FrmB</fullName>
    </submittedName>
</protein>
<dbReference type="AlphaFoldDB" id="A0A4R7SYJ3"/>
<evidence type="ECO:0000256" key="1">
    <source>
        <dbReference type="SAM" id="Phobius"/>
    </source>
</evidence>
<dbReference type="InterPro" id="IPR029058">
    <property type="entry name" value="AB_hydrolase_fold"/>
</dbReference>
<keyword evidence="2" id="KW-0378">Hydrolase</keyword>
<feature type="transmembrane region" description="Helical" evidence="1">
    <location>
        <begin position="102"/>
        <end position="123"/>
    </location>
</feature>
<evidence type="ECO:0000313" key="3">
    <source>
        <dbReference type="Proteomes" id="UP000295151"/>
    </source>
</evidence>
<dbReference type="Pfam" id="PF00756">
    <property type="entry name" value="Esterase"/>
    <property type="match status" value="1"/>
</dbReference>
<proteinExistence type="predicted"/>
<sequence length="433" mass="46059">MVVEVSLLTGWLPLTLQFAAGLALILAVGWRDFRWRTRRVPVIAAATVLFGILAAWVISPALGITDPLPLKIWIWLSVAFGALLVLAVGWSSARWQRKLTALVAAVLAAVVGANGVNQFVGYFPTVNDAVAGLQGQKVPGQVSLAQVNGRSDPAGARSGELVVVTIPAVPSGFTHRQELVYLPPVWFRGPHHPVLPAVEMIGAEHSKPENWVRIGDAVKTAQAYAAGHHGLAPILVFVDATAVFSNDTECVNGPHGQAEDHLFRDVPAYISNTFGASRNPRSWAVAGFSMGGTCAIGLTTEHPNTFGHFVDISGDLFPNTGDKAQTIANLFGGSAAAYAAHDPLTVIARHGRYPALTGRFLDGSDEKLHTKEAYQLVSAGKKHGIVSQVTILPGTHNWQFAQEAFSYIFPWLCQQLGVGGGGQAGAHPLHRVA</sequence>
<dbReference type="GO" id="GO:0016747">
    <property type="term" value="F:acyltransferase activity, transferring groups other than amino-acyl groups"/>
    <property type="evidence" value="ECO:0007669"/>
    <property type="project" value="TreeGrafter"/>
</dbReference>
<dbReference type="SUPFAM" id="SSF53474">
    <property type="entry name" value="alpha/beta-Hydrolases"/>
    <property type="match status" value="1"/>
</dbReference>
<dbReference type="GO" id="GO:0016787">
    <property type="term" value="F:hydrolase activity"/>
    <property type="evidence" value="ECO:0007669"/>
    <property type="project" value="UniProtKB-KW"/>
</dbReference>
<accession>A0A4R7SYJ3</accession>
<keyword evidence="1" id="KW-1133">Transmembrane helix</keyword>
<dbReference type="InterPro" id="IPR050583">
    <property type="entry name" value="Mycobacterial_A85_antigen"/>
</dbReference>
<feature type="transmembrane region" description="Helical" evidence="1">
    <location>
        <begin position="42"/>
        <end position="64"/>
    </location>
</feature>
<dbReference type="PANTHER" id="PTHR48098">
    <property type="entry name" value="ENTEROCHELIN ESTERASE-RELATED"/>
    <property type="match status" value="1"/>
</dbReference>
<keyword evidence="1" id="KW-0472">Membrane</keyword>
<dbReference type="RefSeq" id="WP_166678794.1">
    <property type="nucleotide sequence ID" value="NZ_SOCE01000002.1"/>
</dbReference>
<feature type="transmembrane region" description="Helical" evidence="1">
    <location>
        <begin position="12"/>
        <end position="30"/>
    </location>
</feature>
<evidence type="ECO:0000313" key="2">
    <source>
        <dbReference type="EMBL" id="TDU83587.1"/>
    </source>
</evidence>
<keyword evidence="3" id="KW-1185">Reference proteome</keyword>
<comment type="caution">
    <text evidence="2">The sequence shown here is derived from an EMBL/GenBank/DDBJ whole genome shotgun (WGS) entry which is preliminary data.</text>
</comment>
<feature type="transmembrane region" description="Helical" evidence="1">
    <location>
        <begin position="70"/>
        <end position="90"/>
    </location>
</feature>
<gene>
    <name evidence="2" type="ORF">EV138_6051</name>
</gene>
<keyword evidence="1" id="KW-0812">Transmembrane</keyword>
<dbReference type="PANTHER" id="PTHR48098:SF1">
    <property type="entry name" value="DIACYLGLYCEROL ACYLTRANSFERASE_MYCOLYLTRANSFERASE AG85A"/>
    <property type="match status" value="1"/>
</dbReference>
<dbReference type="InterPro" id="IPR000801">
    <property type="entry name" value="Esterase-like"/>
</dbReference>